<evidence type="ECO:0000259" key="1">
    <source>
        <dbReference type="Pfam" id="PF02875"/>
    </source>
</evidence>
<evidence type="ECO:0000313" key="3">
    <source>
        <dbReference type="EMBL" id="PIP30038.1"/>
    </source>
</evidence>
<comment type="caution">
    <text evidence="3">The sequence shown here is derived from an EMBL/GenBank/DDBJ whole genome shotgun (WGS) entry which is preliminary data.</text>
</comment>
<dbReference type="SUPFAM" id="SSF53244">
    <property type="entry name" value="MurD-like peptide ligases, peptide-binding domain"/>
    <property type="match status" value="1"/>
</dbReference>
<feature type="domain" description="Mur ligase C-terminal" evidence="1">
    <location>
        <begin position="242"/>
        <end position="383"/>
    </location>
</feature>
<dbReference type="InterPro" id="IPR013221">
    <property type="entry name" value="Mur_ligase_cen"/>
</dbReference>
<dbReference type="Pfam" id="PF02875">
    <property type="entry name" value="Mur_ligase_C"/>
    <property type="match status" value="1"/>
</dbReference>
<dbReference type="InterPro" id="IPR036565">
    <property type="entry name" value="Mur-like_cat_sf"/>
</dbReference>
<proteinExistence type="predicted"/>
<dbReference type="Pfam" id="PF08245">
    <property type="entry name" value="Mur_ligase_M"/>
    <property type="match status" value="1"/>
</dbReference>
<dbReference type="GO" id="GO:0005524">
    <property type="term" value="F:ATP binding"/>
    <property type="evidence" value="ECO:0007669"/>
    <property type="project" value="InterPro"/>
</dbReference>
<dbReference type="InterPro" id="IPR004101">
    <property type="entry name" value="Mur_ligase_C"/>
</dbReference>
<evidence type="ECO:0000259" key="2">
    <source>
        <dbReference type="Pfam" id="PF08245"/>
    </source>
</evidence>
<dbReference type="EMBL" id="PCRZ01000016">
    <property type="protein sequence ID" value="PIP30038.1"/>
    <property type="molecule type" value="Genomic_DNA"/>
</dbReference>
<dbReference type="Gene3D" id="3.40.1190.10">
    <property type="entry name" value="Mur-like, catalytic domain"/>
    <property type="match status" value="1"/>
</dbReference>
<evidence type="ECO:0000313" key="4">
    <source>
        <dbReference type="Proteomes" id="UP000228812"/>
    </source>
</evidence>
<dbReference type="AlphaFoldDB" id="A0A2G9ZCG1"/>
<feature type="domain" description="Mur ligase central" evidence="2">
    <location>
        <begin position="36"/>
        <end position="185"/>
    </location>
</feature>
<protein>
    <recommendedName>
        <fullName evidence="5">UDP-N-acetylmuramoyl-L-alanyl-D-glutamate--2, 6-diaminopimelate ligase</fullName>
    </recommendedName>
</protein>
<dbReference type="Proteomes" id="UP000228812">
    <property type="component" value="Unassembled WGS sequence"/>
</dbReference>
<evidence type="ECO:0008006" key="5">
    <source>
        <dbReference type="Google" id="ProtNLM"/>
    </source>
</evidence>
<dbReference type="InterPro" id="IPR036615">
    <property type="entry name" value="Mur_ligase_C_dom_sf"/>
</dbReference>
<gene>
    <name evidence="3" type="ORF">COX26_00820</name>
</gene>
<name>A0A2G9ZCG1_9BACT</name>
<reference evidence="3 4" key="1">
    <citation type="submission" date="2017-09" db="EMBL/GenBank/DDBJ databases">
        <title>Depth-based differentiation of microbial function through sediment-hosted aquifers and enrichment of novel symbionts in the deep terrestrial subsurface.</title>
        <authorList>
            <person name="Probst A.J."/>
            <person name="Ladd B."/>
            <person name="Jarett J.K."/>
            <person name="Geller-Mcgrath D.E."/>
            <person name="Sieber C.M."/>
            <person name="Emerson J.B."/>
            <person name="Anantharaman K."/>
            <person name="Thomas B.C."/>
            <person name="Malmstrom R."/>
            <person name="Stieglmeier M."/>
            <person name="Klingl A."/>
            <person name="Woyke T."/>
            <person name="Ryan C.M."/>
            <person name="Banfield J.F."/>
        </authorList>
    </citation>
    <scope>NUCLEOTIDE SEQUENCE [LARGE SCALE GENOMIC DNA]</scope>
    <source>
        <strain evidence="3">CG23_combo_of_CG06-09_8_20_14_all_54_14</strain>
    </source>
</reference>
<accession>A0A2G9ZCG1</accession>
<dbReference type="PANTHER" id="PTHR23135:SF4">
    <property type="entry name" value="UDP-N-ACETYLMURAMOYL-L-ALANYL-D-GLUTAMATE--2,6-DIAMINOPIMELATE LIGASE MURE HOMOLOG, CHLOROPLASTIC"/>
    <property type="match status" value="1"/>
</dbReference>
<dbReference type="GO" id="GO:0016881">
    <property type="term" value="F:acid-amino acid ligase activity"/>
    <property type="evidence" value="ECO:0007669"/>
    <property type="project" value="InterPro"/>
</dbReference>
<organism evidence="3 4">
    <name type="scientific">Candidatus Jorgensenbacteria bacterium CG23_combo_of_CG06-09_8_20_14_all_54_14</name>
    <dbReference type="NCBI Taxonomy" id="1974595"/>
    <lineage>
        <taxon>Bacteria</taxon>
        <taxon>Candidatus Joergenseniibacteriota</taxon>
    </lineage>
</organism>
<dbReference type="CDD" id="cd01983">
    <property type="entry name" value="SIMIBI"/>
    <property type="match status" value="1"/>
</dbReference>
<sequence length="414" mass="46007">MRSVLVPLFSLYHWLWAFWGALWNGFPSCRLFVIGVTGTKGKSTTAELIAAILAEGGKKTALFSSLWVAVGDEREKNLSGNSMPGRGALQRFLRRASRAGCTHAIIEVTSEGVRQHRHRFIDWDAAVFLNLAPEHLESHGSFEKYRAAKVAFFASLARSKKRERFFFVNASDPNAAHFTEIAERVPGAHLVKFREAPEIKNPWFTPDFNKENAAAALAVADSLCVPRGVAMGALERFGGVPGRLEYVQREPFAVVVDYAHTPDSLEKVYRYLKNQQLITNNLQLTTQNSKLICVLGSAGGGRDRWKRPVMGEIAARFCNEIILTNEDPYDENPSQILSEIKSGIFNVQFPISNVREILDRRGAINAAIACAKPSDTIVMTGKGSESWIHVAHRKKVPWSDSETARAMLSKPNLP</sequence>
<dbReference type="PANTHER" id="PTHR23135">
    <property type="entry name" value="MUR LIGASE FAMILY MEMBER"/>
    <property type="match status" value="1"/>
</dbReference>
<dbReference type="SUPFAM" id="SSF53623">
    <property type="entry name" value="MurD-like peptide ligases, catalytic domain"/>
    <property type="match status" value="1"/>
</dbReference>
<dbReference type="Gene3D" id="3.90.190.20">
    <property type="entry name" value="Mur ligase, C-terminal domain"/>
    <property type="match status" value="1"/>
</dbReference>